<dbReference type="Proteomes" id="UP001501442">
    <property type="component" value="Unassembled WGS sequence"/>
</dbReference>
<proteinExistence type="predicted"/>
<feature type="compositionally biased region" description="Basic residues" evidence="1">
    <location>
        <begin position="109"/>
        <end position="119"/>
    </location>
</feature>
<sequence length="119" mass="13255">MPSGDEFLDEGTRETVALPTTRYPVACCGAVRPLDDKRVRPVEMVRQGVHETIAEVRAGGRFDHAVQDAQYPAEIAEVQTVIASQQCSHLATEGAPKNRPTVKLIKNQRNPHPRVWRET</sequence>
<comment type="caution">
    <text evidence="2">The sequence shown here is derived from an EMBL/GenBank/DDBJ whole genome shotgun (WGS) entry which is preliminary data.</text>
</comment>
<protein>
    <submittedName>
        <fullName evidence="2">Uncharacterized protein</fullName>
    </submittedName>
</protein>
<name>A0ABP8UVW7_9ACTN</name>
<reference evidence="3" key="1">
    <citation type="journal article" date="2019" name="Int. J. Syst. Evol. Microbiol.">
        <title>The Global Catalogue of Microorganisms (GCM) 10K type strain sequencing project: providing services to taxonomists for standard genome sequencing and annotation.</title>
        <authorList>
            <consortium name="The Broad Institute Genomics Platform"/>
            <consortium name="The Broad Institute Genome Sequencing Center for Infectious Disease"/>
            <person name="Wu L."/>
            <person name="Ma J."/>
        </authorList>
    </citation>
    <scope>NUCLEOTIDE SEQUENCE [LARGE SCALE GENOMIC DNA]</scope>
    <source>
        <strain evidence="3">JCM 17939</strain>
    </source>
</reference>
<dbReference type="EMBL" id="BAABHK010000027">
    <property type="protein sequence ID" value="GAA4639452.1"/>
    <property type="molecule type" value="Genomic_DNA"/>
</dbReference>
<evidence type="ECO:0000313" key="2">
    <source>
        <dbReference type="EMBL" id="GAA4639452.1"/>
    </source>
</evidence>
<gene>
    <name evidence="2" type="ORF">GCM10023196_101140</name>
</gene>
<feature type="region of interest" description="Disordered" evidence="1">
    <location>
        <begin position="92"/>
        <end position="119"/>
    </location>
</feature>
<evidence type="ECO:0000313" key="3">
    <source>
        <dbReference type="Proteomes" id="UP001501442"/>
    </source>
</evidence>
<evidence type="ECO:0000256" key="1">
    <source>
        <dbReference type="SAM" id="MobiDB-lite"/>
    </source>
</evidence>
<keyword evidence="3" id="KW-1185">Reference proteome</keyword>
<accession>A0ABP8UVW7</accession>
<organism evidence="2 3">
    <name type="scientific">Actinoallomurus vinaceus</name>
    <dbReference type="NCBI Taxonomy" id="1080074"/>
    <lineage>
        <taxon>Bacteria</taxon>
        <taxon>Bacillati</taxon>
        <taxon>Actinomycetota</taxon>
        <taxon>Actinomycetes</taxon>
        <taxon>Streptosporangiales</taxon>
        <taxon>Thermomonosporaceae</taxon>
        <taxon>Actinoallomurus</taxon>
    </lineage>
</organism>